<sequence>MLRRQTTAVLARAYATASASTSAAGESTTSTASRRRQIVDTGDSDLVAPPDPLSNIRPVLYAAKRKRRPSNSPYSAAEFPAEAAGSAAQMRAHELELAFTMHRERVDMANHRFWAANNADFEAQREERLARLPPASDPPTAEDEARREAALTQFYRDWQIGTRARQEAWVRAWWRDVWDGIKLQARVSVARWRASLRG</sequence>
<evidence type="ECO:0000256" key="2">
    <source>
        <dbReference type="ARBA" id="ARBA00005453"/>
    </source>
</evidence>
<dbReference type="PANTHER" id="PTHR31107">
    <property type="entry name" value="APOPTOGENIC PROTEIN 1, MITOCHONDRIAL"/>
    <property type="match status" value="1"/>
</dbReference>
<comment type="subcellular location">
    <subcellularLocation>
        <location evidence="1">Mitochondrion inner membrane</location>
        <topology evidence="1">Peripheral membrane protein</topology>
        <orientation evidence="1">Matrix side</orientation>
    </subcellularLocation>
</comment>
<dbReference type="Pfam" id="PF10231">
    <property type="entry name" value="COA8"/>
    <property type="match status" value="1"/>
</dbReference>
<evidence type="ECO:0000313" key="9">
    <source>
        <dbReference type="Proteomes" id="UP000053611"/>
    </source>
</evidence>
<dbReference type="GO" id="GO:0005743">
    <property type="term" value="C:mitochondrial inner membrane"/>
    <property type="evidence" value="ECO:0007669"/>
    <property type="project" value="UniProtKB-SubCell"/>
</dbReference>
<dbReference type="EMBL" id="KQ087229">
    <property type="protein sequence ID" value="KLT40724.1"/>
    <property type="molecule type" value="Genomic_DNA"/>
</dbReference>
<organism evidence="8 9">
    <name type="scientific">Cutaneotrichosporon oleaginosum</name>
    <dbReference type="NCBI Taxonomy" id="879819"/>
    <lineage>
        <taxon>Eukaryota</taxon>
        <taxon>Fungi</taxon>
        <taxon>Dikarya</taxon>
        <taxon>Basidiomycota</taxon>
        <taxon>Agaricomycotina</taxon>
        <taxon>Tremellomycetes</taxon>
        <taxon>Trichosporonales</taxon>
        <taxon>Trichosporonaceae</taxon>
        <taxon>Cutaneotrichosporon</taxon>
    </lineage>
</organism>
<feature type="compositionally biased region" description="Low complexity" evidence="7">
    <location>
        <begin position="13"/>
        <end position="32"/>
    </location>
</feature>
<protein>
    <submittedName>
        <fullName evidence="8">Uncharacterized protein</fullName>
    </submittedName>
</protein>
<keyword evidence="9" id="KW-1185">Reference proteome</keyword>
<dbReference type="OrthoDB" id="6246201at2759"/>
<evidence type="ECO:0000256" key="5">
    <source>
        <dbReference type="ARBA" id="ARBA00023128"/>
    </source>
</evidence>
<reference evidence="8 9" key="1">
    <citation type="submission" date="2015-03" db="EMBL/GenBank/DDBJ databases">
        <title>Genomics and transcriptomics of the oil-accumulating basidiomycete yeast T. oleaginosus allow insights into substrate utilization and the diverse evolutionary trajectories of mating systems in fungi.</title>
        <authorList>
            <consortium name="DOE Joint Genome Institute"/>
            <person name="Kourist R."/>
            <person name="Kracht O."/>
            <person name="Bracharz F."/>
            <person name="Lipzen A."/>
            <person name="Nolan M."/>
            <person name="Ohm R."/>
            <person name="Grigoriev I."/>
            <person name="Sun S."/>
            <person name="Heitman J."/>
            <person name="Bruck T."/>
            <person name="Nowrousian M."/>
        </authorList>
    </citation>
    <scope>NUCLEOTIDE SEQUENCE [LARGE SCALE GENOMIC DNA]</scope>
    <source>
        <strain evidence="8 9">IBC0246</strain>
    </source>
</reference>
<dbReference type="RefSeq" id="XP_018277215.1">
    <property type="nucleotide sequence ID" value="XM_018423747.1"/>
</dbReference>
<accession>A0A0J1AZF5</accession>
<dbReference type="Proteomes" id="UP000053611">
    <property type="component" value="Unassembled WGS sequence"/>
</dbReference>
<dbReference type="InterPro" id="IPR018796">
    <property type="entry name" value="COA8"/>
</dbReference>
<keyword evidence="3" id="KW-0999">Mitochondrion inner membrane</keyword>
<dbReference type="PANTHER" id="PTHR31107:SF2">
    <property type="entry name" value="CYTOCHROME C OXIDASE ASSEMBLY FACTOR 8"/>
    <property type="match status" value="1"/>
</dbReference>
<dbReference type="AlphaFoldDB" id="A0A0J1AZF5"/>
<proteinExistence type="inferred from homology"/>
<keyword evidence="4" id="KW-0809">Transit peptide</keyword>
<dbReference type="GO" id="GO:0097193">
    <property type="term" value="P:intrinsic apoptotic signaling pathway"/>
    <property type="evidence" value="ECO:0007669"/>
    <property type="project" value="InterPro"/>
</dbReference>
<evidence type="ECO:0000313" key="8">
    <source>
        <dbReference type="EMBL" id="KLT40724.1"/>
    </source>
</evidence>
<evidence type="ECO:0000256" key="6">
    <source>
        <dbReference type="ARBA" id="ARBA00023136"/>
    </source>
</evidence>
<evidence type="ECO:0000256" key="7">
    <source>
        <dbReference type="SAM" id="MobiDB-lite"/>
    </source>
</evidence>
<evidence type="ECO:0000256" key="1">
    <source>
        <dbReference type="ARBA" id="ARBA00004443"/>
    </source>
</evidence>
<gene>
    <name evidence="8" type="ORF">CC85DRAFT_287116</name>
</gene>
<evidence type="ECO:0000256" key="4">
    <source>
        <dbReference type="ARBA" id="ARBA00022946"/>
    </source>
</evidence>
<dbReference type="GeneID" id="28984350"/>
<evidence type="ECO:0000256" key="3">
    <source>
        <dbReference type="ARBA" id="ARBA00022792"/>
    </source>
</evidence>
<keyword evidence="6" id="KW-0472">Membrane</keyword>
<name>A0A0J1AZF5_9TREE</name>
<feature type="region of interest" description="Disordered" evidence="7">
    <location>
        <begin position="13"/>
        <end position="53"/>
    </location>
</feature>
<keyword evidence="5" id="KW-0496">Mitochondrion</keyword>
<comment type="similarity">
    <text evidence="2">Belongs to the COA8 family.</text>
</comment>